<dbReference type="PANTHER" id="PTHR33358">
    <property type="entry name" value="F-BOX PROTEIN WITH A DOMAIN PROTEIN"/>
    <property type="match status" value="1"/>
</dbReference>
<keyword evidence="2" id="KW-1185">Reference proteome</keyword>
<accession>A0A176VQI1</accession>
<dbReference type="AlphaFoldDB" id="A0A176VQI1"/>
<dbReference type="Pfam" id="PF14476">
    <property type="entry name" value="Chloroplast_duf"/>
    <property type="match status" value="1"/>
</dbReference>
<dbReference type="InterPro" id="IPR027949">
    <property type="entry name" value="Chloroplast_duf"/>
</dbReference>
<name>A0A176VQI1_MARPO</name>
<reference evidence="1" key="1">
    <citation type="submission" date="2016-03" db="EMBL/GenBank/DDBJ databases">
        <title>Mechanisms controlling the formation of the plant cell surface in tip-growing cells are functionally conserved among land plants.</title>
        <authorList>
            <person name="Honkanen S."/>
            <person name="Jones V.A."/>
            <person name="Morieri G."/>
            <person name="Champion C."/>
            <person name="Hetherington A.J."/>
            <person name="Kelly S."/>
            <person name="Saint-Marcoux D."/>
            <person name="Proust H."/>
            <person name="Prescott H."/>
            <person name="Dolan L."/>
        </authorList>
    </citation>
    <scope>NUCLEOTIDE SEQUENCE [LARGE SCALE GENOMIC DNA]</scope>
    <source>
        <tissue evidence="1">Whole gametophyte</tissue>
    </source>
</reference>
<dbReference type="EMBL" id="LVLJ01002920">
    <property type="protein sequence ID" value="OAE23164.1"/>
    <property type="molecule type" value="Genomic_DNA"/>
</dbReference>
<protein>
    <submittedName>
        <fullName evidence="1">Uncharacterized protein</fullName>
    </submittedName>
</protein>
<proteinExistence type="predicted"/>
<dbReference type="PANTHER" id="PTHR33358:SF12">
    <property type="entry name" value="F-BOX PROTEIN WITH A DOMAIN PROTEIN"/>
    <property type="match status" value="1"/>
</dbReference>
<comment type="caution">
    <text evidence="1">The sequence shown here is derived from an EMBL/GenBank/DDBJ whole genome shotgun (WGS) entry which is preliminary data.</text>
</comment>
<gene>
    <name evidence="1" type="ORF">AXG93_1953s1240</name>
</gene>
<dbReference type="Proteomes" id="UP000077202">
    <property type="component" value="Unassembled WGS sequence"/>
</dbReference>
<evidence type="ECO:0000313" key="2">
    <source>
        <dbReference type="Proteomes" id="UP000077202"/>
    </source>
</evidence>
<sequence>MRPHSVTLHCVSHHRVVDHDEVQFPGQISRSRVLKRVSELTLSPEFHGSMANLYKQQEFPTHNIIIQLHTTRLAQKRTASHLPIKPRDSILQHPLPQLSISRGHQKRIVEMAVFAVSCVLPVDSSSFVLPRLGHKKLHSQGRHHSAPIRPYNRSTLIRAGLALTKEKVVDTGKVEFGHDRVADYSKGWTNVNGLSDQRVVSQFEALSVLVSDRVEMHSILAVQRDNWNRLFHNTITMASVAAATASAVNGAVPASGLQVVAIILGMGAAALMALVSKFQPSQLAEEQRHAARFFKRLGTDVEATLQVDPRLRGEASIYWEQSIATAHALDRAFPLPLTPIVVEKFPKQVLPSKISGDVDLARPEVEVSPCSHKNGWTRSAVEDLRHTANLLRTSDIPEYTSMADSAKGLNLILSITSPMIATAGVVLNMAGCPAVAAAVTLGSLFVHTLTHALQMGAVIEVYRNCAGYYAAVERSIEQTLRLRVEQREDASIFQQKIAVLLGRRPAVTPMVPVDSKTAGVLF</sequence>
<evidence type="ECO:0000313" key="1">
    <source>
        <dbReference type="EMBL" id="OAE23164.1"/>
    </source>
</evidence>
<organism evidence="1 2">
    <name type="scientific">Marchantia polymorpha subsp. ruderalis</name>
    <dbReference type="NCBI Taxonomy" id="1480154"/>
    <lineage>
        <taxon>Eukaryota</taxon>
        <taxon>Viridiplantae</taxon>
        <taxon>Streptophyta</taxon>
        <taxon>Embryophyta</taxon>
        <taxon>Marchantiophyta</taxon>
        <taxon>Marchantiopsida</taxon>
        <taxon>Marchantiidae</taxon>
        <taxon>Marchantiales</taxon>
        <taxon>Marchantiaceae</taxon>
        <taxon>Marchantia</taxon>
    </lineage>
</organism>